<dbReference type="Proteomes" id="UP000008672">
    <property type="component" value="Unassembled WGS sequence"/>
</dbReference>
<dbReference type="Ensembl" id="ENSLACT00000011013.1">
    <property type="protein sequence ID" value="ENSLACP00000010932.1"/>
    <property type="gene ID" value="ENSLACG00000009620.1"/>
</dbReference>
<dbReference type="OMA" id="IDCIVAM"/>
<name>H3AMR1_LATCH</name>
<organism evidence="2 3">
    <name type="scientific">Latimeria chalumnae</name>
    <name type="common">Coelacanth</name>
    <dbReference type="NCBI Taxonomy" id="7897"/>
    <lineage>
        <taxon>Eukaryota</taxon>
        <taxon>Metazoa</taxon>
        <taxon>Chordata</taxon>
        <taxon>Craniata</taxon>
        <taxon>Vertebrata</taxon>
        <taxon>Euteleostomi</taxon>
        <taxon>Coelacanthiformes</taxon>
        <taxon>Coelacanthidae</taxon>
        <taxon>Latimeria</taxon>
    </lineage>
</organism>
<reference evidence="2" key="2">
    <citation type="submission" date="2025-08" db="UniProtKB">
        <authorList>
            <consortium name="Ensembl"/>
        </authorList>
    </citation>
    <scope>IDENTIFICATION</scope>
</reference>
<protein>
    <recommendedName>
        <fullName evidence="4">PLAC8 like 1</fullName>
    </recommendedName>
</protein>
<gene>
    <name evidence="2" type="primary">LOC102361436</name>
</gene>
<dbReference type="EMBL" id="AFYH01099481">
    <property type="status" value="NOT_ANNOTATED_CDS"/>
    <property type="molecule type" value="Genomic_DNA"/>
</dbReference>
<reference evidence="3" key="1">
    <citation type="submission" date="2011-08" db="EMBL/GenBank/DDBJ databases">
        <title>The draft genome of Latimeria chalumnae.</title>
        <authorList>
            <person name="Di Palma F."/>
            <person name="Alfoldi J."/>
            <person name="Johnson J."/>
            <person name="Berlin A."/>
            <person name="Gnerre S."/>
            <person name="Jaffe D."/>
            <person name="MacCallum I."/>
            <person name="Young S."/>
            <person name="Walker B.J."/>
            <person name="Lander E."/>
            <person name="Lindblad-Toh K."/>
        </authorList>
    </citation>
    <scope>NUCLEOTIDE SEQUENCE [LARGE SCALE GENOMIC DNA]</scope>
    <source>
        <strain evidence="3">Wild caught</strain>
    </source>
</reference>
<dbReference type="STRING" id="7897.ENSLACP00000010932"/>
<dbReference type="NCBIfam" id="TIGR01571">
    <property type="entry name" value="A_thal_Cys_rich"/>
    <property type="match status" value="1"/>
</dbReference>
<comment type="similarity">
    <text evidence="1">Belongs to the cornifelin family.</text>
</comment>
<reference evidence="2" key="3">
    <citation type="submission" date="2025-09" db="UniProtKB">
        <authorList>
            <consortium name="Ensembl"/>
        </authorList>
    </citation>
    <scope>IDENTIFICATION</scope>
</reference>
<dbReference type="InParanoid" id="H3AMR1"/>
<dbReference type="InterPro" id="IPR006461">
    <property type="entry name" value="PLAC_motif_containing"/>
</dbReference>
<dbReference type="Pfam" id="PF04749">
    <property type="entry name" value="PLAC8"/>
    <property type="match status" value="1"/>
</dbReference>
<evidence type="ECO:0000313" key="2">
    <source>
        <dbReference type="Ensembl" id="ENSLACP00000010932.1"/>
    </source>
</evidence>
<evidence type="ECO:0000256" key="1">
    <source>
        <dbReference type="ARBA" id="ARBA00009024"/>
    </source>
</evidence>
<dbReference type="AlphaFoldDB" id="H3AMR1"/>
<dbReference type="PANTHER" id="PTHR15907">
    <property type="entry name" value="DUF614 FAMILY PROTEIN-RELATED"/>
    <property type="match status" value="1"/>
</dbReference>
<sequence length="116" mass="12965">LGETMSSFAQVVTAQPTSSAFNRHTGAWKSGVFDCQQDMSIFLCGAWVPCLLGFQVAKDYGESLWSGCFIDCIVAMRTGIRERYKIEGSVCNDCLMTYFCFPCVLCQMARELQSRN</sequence>
<proteinExistence type="inferred from homology"/>
<dbReference type="EMBL" id="AFYH01099480">
    <property type="status" value="NOT_ANNOTATED_CDS"/>
    <property type="molecule type" value="Genomic_DNA"/>
</dbReference>
<dbReference type="Bgee" id="ENSLACG00000009620">
    <property type="expression patterns" value="Expressed in pectoral fin and 4 other cell types or tissues"/>
</dbReference>
<dbReference type="HOGENOM" id="CLU_083147_5_2_1"/>
<evidence type="ECO:0000313" key="3">
    <source>
        <dbReference type="Proteomes" id="UP000008672"/>
    </source>
</evidence>
<keyword evidence="3" id="KW-1185">Reference proteome</keyword>
<dbReference type="GeneTree" id="ENSGT00940000161202"/>
<evidence type="ECO:0008006" key="4">
    <source>
        <dbReference type="Google" id="ProtNLM"/>
    </source>
</evidence>
<accession>H3AMR1</accession>